<keyword evidence="1" id="KW-0812">Transmembrane</keyword>
<accession>A0A8X6GIY6</accession>
<sequence>MNCSNSQSHNTKQIDKKISELVLASQCIHHDVIWVWRIFLEMLFFILTLACAWTWADSESCPEEFQRLSEEHTFCLPPNPSCTIEESGIY</sequence>
<dbReference type="EMBL" id="BMAO01035619">
    <property type="protein sequence ID" value="GFR04803.1"/>
    <property type="molecule type" value="Genomic_DNA"/>
</dbReference>
<reference evidence="2" key="1">
    <citation type="submission" date="2020-07" db="EMBL/GenBank/DDBJ databases">
        <title>Multicomponent nature underlies the extraordinary mechanical properties of spider dragline silk.</title>
        <authorList>
            <person name="Kono N."/>
            <person name="Nakamura H."/>
            <person name="Mori M."/>
            <person name="Yoshida Y."/>
            <person name="Ohtoshi R."/>
            <person name="Malay A.D."/>
            <person name="Moran D.A.P."/>
            <person name="Tomita M."/>
            <person name="Numata K."/>
            <person name="Arakawa K."/>
        </authorList>
    </citation>
    <scope>NUCLEOTIDE SEQUENCE</scope>
</reference>
<dbReference type="Proteomes" id="UP000887116">
    <property type="component" value="Unassembled WGS sequence"/>
</dbReference>
<keyword evidence="1" id="KW-0472">Membrane</keyword>
<keyword evidence="3" id="KW-1185">Reference proteome</keyword>
<evidence type="ECO:0000313" key="2">
    <source>
        <dbReference type="EMBL" id="GFR04803.1"/>
    </source>
</evidence>
<gene>
    <name evidence="2" type="ORF">TNCT_579591</name>
</gene>
<comment type="caution">
    <text evidence="2">The sequence shown here is derived from an EMBL/GenBank/DDBJ whole genome shotgun (WGS) entry which is preliminary data.</text>
</comment>
<dbReference type="AlphaFoldDB" id="A0A8X6GIY6"/>
<protein>
    <submittedName>
        <fullName evidence="2">Uncharacterized protein</fullName>
    </submittedName>
</protein>
<proteinExistence type="predicted"/>
<name>A0A8X6GIY6_TRICU</name>
<evidence type="ECO:0000313" key="3">
    <source>
        <dbReference type="Proteomes" id="UP000887116"/>
    </source>
</evidence>
<keyword evidence="1" id="KW-1133">Transmembrane helix</keyword>
<evidence type="ECO:0000256" key="1">
    <source>
        <dbReference type="SAM" id="Phobius"/>
    </source>
</evidence>
<feature type="transmembrane region" description="Helical" evidence="1">
    <location>
        <begin position="34"/>
        <end position="56"/>
    </location>
</feature>
<organism evidence="2 3">
    <name type="scientific">Trichonephila clavata</name>
    <name type="common">Joro spider</name>
    <name type="synonym">Nephila clavata</name>
    <dbReference type="NCBI Taxonomy" id="2740835"/>
    <lineage>
        <taxon>Eukaryota</taxon>
        <taxon>Metazoa</taxon>
        <taxon>Ecdysozoa</taxon>
        <taxon>Arthropoda</taxon>
        <taxon>Chelicerata</taxon>
        <taxon>Arachnida</taxon>
        <taxon>Araneae</taxon>
        <taxon>Araneomorphae</taxon>
        <taxon>Entelegynae</taxon>
        <taxon>Araneoidea</taxon>
        <taxon>Nephilidae</taxon>
        <taxon>Trichonephila</taxon>
    </lineage>
</organism>